<reference evidence="1" key="1">
    <citation type="submission" date="2018-11" db="EMBL/GenBank/DDBJ databases">
        <authorList>
            <consortium name="Pathogen Informatics"/>
        </authorList>
    </citation>
    <scope>NUCLEOTIDE SEQUENCE</scope>
</reference>
<evidence type="ECO:0000313" key="2">
    <source>
        <dbReference type="Proteomes" id="UP000784294"/>
    </source>
</evidence>
<keyword evidence="2" id="KW-1185">Reference proteome</keyword>
<comment type="caution">
    <text evidence="1">The sequence shown here is derived from an EMBL/GenBank/DDBJ whole genome shotgun (WGS) entry which is preliminary data.</text>
</comment>
<dbReference type="Proteomes" id="UP000784294">
    <property type="component" value="Unassembled WGS sequence"/>
</dbReference>
<name>A0A448WDD3_9PLAT</name>
<evidence type="ECO:0000313" key="1">
    <source>
        <dbReference type="EMBL" id="VEL09020.1"/>
    </source>
</evidence>
<sequence length="198" mass="21818">MHIPASALPTCLGGLIEHKHEAWLQECVKRLQLTNPLPDDYFSRPIRLRIYQLANGSRPTDDSDCESGHDSILVTAASLNSTISRLCSTGSLPSSSQNDATLRNGVQESSRRVKHQLLFDEIDSAVADSLTTFTDNRSFGAGFTPLDIVVRSPGSPSNDKRSHQFWDSGQIADGVEGYWSDLVFATWSERQGVIVDRI</sequence>
<dbReference type="AlphaFoldDB" id="A0A448WDD3"/>
<accession>A0A448WDD3</accession>
<gene>
    <name evidence="1" type="ORF">PXEA_LOCUS2460</name>
</gene>
<protein>
    <submittedName>
        <fullName evidence="1">Uncharacterized protein</fullName>
    </submittedName>
</protein>
<dbReference type="EMBL" id="CAAALY010005271">
    <property type="protein sequence ID" value="VEL09020.1"/>
    <property type="molecule type" value="Genomic_DNA"/>
</dbReference>
<organism evidence="1 2">
    <name type="scientific">Protopolystoma xenopodis</name>
    <dbReference type="NCBI Taxonomy" id="117903"/>
    <lineage>
        <taxon>Eukaryota</taxon>
        <taxon>Metazoa</taxon>
        <taxon>Spiralia</taxon>
        <taxon>Lophotrochozoa</taxon>
        <taxon>Platyhelminthes</taxon>
        <taxon>Monogenea</taxon>
        <taxon>Polyopisthocotylea</taxon>
        <taxon>Polystomatidea</taxon>
        <taxon>Polystomatidae</taxon>
        <taxon>Protopolystoma</taxon>
    </lineage>
</organism>
<proteinExistence type="predicted"/>